<feature type="compositionally biased region" description="Basic and acidic residues" evidence="1">
    <location>
        <begin position="1"/>
        <end position="11"/>
    </location>
</feature>
<evidence type="ECO:0000313" key="2">
    <source>
        <dbReference type="EnsemblPlants" id="MELO3C032465.2.1"/>
    </source>
</evidence>
<sequence>MIDQDKIEVNRKGSGKWKKTIKESKEMESKIQQ</sequence>
<feature type="region of interest" description="Disordered" evidence="1">
    <location>
        <begin position="1"/>
        <end position="33"/>
    </location>
</feature>
<proteinExistence type="predicted"/>
<accession>A0A9I9EDZ0</accession>
<evidence type="ECO:0008006" key="3">
    <source>
        <dbReference type="Google" id="ProtNLM"/>
    </source>
</evidence>
<evidence type="ECO:0000256" key="1">
    <source>
        <dbReference type="SAM" id="MobiDB-lite"/>
    </source>
</evidence>
<reference evidence="2" key="1">
    <citation type="submission" date="2023-03" db="UniProtKB">
        <authorList>
            <consortium name="EnsemblPlants"/>
        </authorList>
    </citation>
    <scope>IDENTIFICATION</scope>
</reference>
<dbReference type="AlphaFoldDB" id="A0A9I9EDZ0"/>
<organism evidence="2">
    <name type="scientific">Cucumis melo</name>
    <name type="common">Muskmelon</name>
    <dbReference type="NCBI Taxonomy" id="3656"/>
    <lineage>
        <taxon>Eukaryota</taxon>
        <taxon>Viridiplantae</taxon>
        <taxon>Streptophyta</taxon>
        <taxon>Embryophyta</taxon>
        <taxon>Tracheophyta</taxon>
        <taxon>Spermatophyta</taxon>
        <taxon>Magnoliopsida</taxon>
        <taxon>eudicotyledons</taxon>
        <taxon>Gunneridae</taxon>
        <taxon>Pentapetalae</taxon>
        <taxon>rosids</taxon>
        <taxon>fabids</taxon>
        <taxon>Cucurbitales</taxon>
        <taxon>Cucurbitaceae</taxon>
        <taxon>Benincaseae</taxon>
        <taxon>Cucumis</taxon>
    </lineage>
</organism>
<feature type="compositionally biased region" description="Basic and acidic residues" evidence="1">
    <location>
        <begin position="20"/>
        <end position="33"/>
    </location>
</feature>
<dbReference type="Gramene" id="MELO3C032465.2.1">
    <property type="protein sequence ID" value="MELO3C032465.2.1"/>
    <property type="gene ID" value="MELO3C032465.2"/>
</dbReference>
<protein>
    <recommendedName>
        <fullName evidence="3">TSA1-like protein</fullName>
    </recommendedName>
</protein>
<dbReference type="EnsemblPlants" id="MELO3C032465.2.1">
    <property type="protein sequence ID" value="MELO3C032465.2.1"/>
    <property type="gene ID" value="MELO3C032465.2"/>
</dbReference>
<name>A0A9I9EDZ0_CUCME</name>